<dbReference type="Proteomes" id="UP001059546">
    <property type="component" value="Chromosome V"/>
</dbReference>
<dbReference type="GO" id="GO:0005730">
    <property type="term" value="C:nucleolus"/>
    <property type="evidence" value="ECO:0007669"/>
    <property type="project" value="TreeGrafter"/>
</dbReference>
<reference evidence="2" key="1">
    <citation type="submission" date="2021-05" db="EMBL/GenBank/DDBJ databases">
        <title>Encephalitozoon hellem ATCC 50604 Complete Genome.</title>
        <authorList>
            <person name="Mascarenhas dos Santos A.C."/>
            <person name="Julian A.T."/>
            <person name="Pombert J.-F."/>
        </authorList>
    </citation>
    <scope>NUCLEOTIDE SEQUENCE</scope>
    <source>
        <strain evidence="2">ATCC 50604</strain>
    </source>
</reference>
<keyword evidence="2" id="KW-0687">Ribonucleoprotein</keyword>
<evidence type="ECO:0000313" key="3">
    <source>
        <dbReference type="Proteomes" id="UP001059546"/>
    </source>
</evidence>
<keyword evidence="2" id="KW-0689">Ribosomal protein</keyword>
<name>A0A9Q9C9U2_ENCHE</name>
<organism evidence="2 3">
    <name type="scientific">Encephalitozoon hellem</name>
    <name type="common">Microsporidian parasite</name>
    <dbReference type="NCBI Taxonomy" id="27973"/>
    <lineage>
        <taxon>Eukaryota</taxon>
        <taxon>Fungi</taxon>
        <taxon>Fungi incertae sedis</taxon>
        <taxon>Microsporidia</taxon>
        <taxon>Unikaryonidae</taxon>
        <taxon>Encephalitozoon</taxon>
    </lineage>
</organism>
<dbReference type="GO" id="GO:0030687">
    <property type="term" value="C:preribosome, large subunit precursor"/>
    <property type="evidence" value="ECO:0007669"/>
    <property type="project" value="TreeGrafter"/>
</dbReference>
<dbReference type="GO" id="GO:0042273">
    <property type="term" value="P:ribosomal large subunit biogenesis"/>
    <property type="evidence" value="ECO:0007669"/>
    <property type="project" value="TreeGrafter"/>
</dbReference>
<dbReference type="AlphaFoldDB" id="A0A9Q9C9U2"/>
<dbReference type="Gene3D" id="3.30.70.1730">
    <property type="match status" value="1"/>
</dbReference>
<accession>A0A9Q9C9U2</accession>
<evidence type="ECO:0000313" key="2">
    <source>
        <dbReference type="EMBL" id="UTX43142.1"/>
    </source>
</evidence>
<dbReference type="GO" id="GO:0003723">
    <property type="term" value="F:RNA binding"/>
    <property type="evidence" value="ECO:0007669"/>
    <property type="project" value="TreeGrafter"/>
</dbReference>
<dbReference type="PANTHER" id="PTHR45841">
    <property type="entry name" value="MRNA TURNOVER PROTEIN 4 MRTO4"/>
    <property type="match status" value="1"/>
</dbReference>
<proteinExistence type="inferred from homology"/>
<dbReference type="InterPro" id="IPR043164">
    <property type="entry name" value="Ribosomal_uL10-like_insert_sf"/>
</dbReference>
<evidence type="ECO:0000256" key="1">
    <source>
        <dbReference type="ARBA" id="ARBA00008889"/>
    </source>
</evidence>
<dbReference type="SUPFAM" id="SSF160369">
    <property type="entry name" value="Ribosomal protein L10-like"/>
    <property type="match status" value="1"/>
</dbReference>
<comment type="similarity">
    <text evidence="1">Belongs to the universal ribosomal protein uL10 family.</text>
</comment>
<dbReference type="InterPro" id="IPR001790">
    <property type="entry name" value="Ribosomal_uL10"/>
</dbReference>
<dbReference type="GO" id="GO:0005840">
    <property type="term" value="C:ribosome"/>
    <property type="evidence" value="ECO:0007669"/>
    <property type="project" value="UniProtKB-KW"/>
</dbReference>
<gene>
    <name evidence="2" type="ORF">GPU96_05g08810</name>
</gene>
<dbReference type="Pfam" id="PF00466">
    <property type="entry name" value="Ribosomal_L10"/>
    <property type="match status" value="1"/>
</dbReference>
<dbReference type="Gene3D" id="3.90.105.20">
    <property type="match status" value="1"/>
</dbReference>
<dbReference type="GO" id="GO:0000956">
    <property type="term" value="P:nuclear-transcribed mRNA catabolic process"/>
    <property type="evidence" value="ECO:0007669"/>
    <property type="project" value="TreeGrafter"/>
</dbReference>
<protein>
    <submittedName>
        <fullName evidence="2">Acidic ribosomal protein P0-like protein</fullName>
    </submittedName>
</protein>
<dbReference type="EMBL" id="CP075151">
    <property type="protein sequence ID" value="UTX43142.1"/>
    <property type="molecule type" value="Genomic_DNA"/>
</dbReference>
<dbReference type="InterPro" id="IPR051742">
    <property type="entry name" value="Ribosome_Assembly_uL10"/>
</dbReference>
<dbReference type="InterPro" id="IPR043141">
    <property type="entry name" value="Ribosomal_uL10-like_sf"/>
</dbReference>
<dbReference type="GO" id="GO:0006364">
    <property type="term" value="P:rRNA processing"/>
    <property type="evidence" value="ECO:0007669"/>
    <property type="project" value="TreeGrafter"/>
</dbReference>
<dbReference type="PANTHER" id="PTHR45841:SF1">
    <property type="entry name" value="MRNA TURNOVER PROTEIN 4 HOMOLOG"/>
    <property type="match status" value="1"/>
</dbReference>
<sequence length="186" mass="21499">MGTVTKKSKEKRHAEMEKVKKYADKYPLVAVVENPSIPNVILKKIREDFEGISKILFVRKKMASALYNMPSMPKDSFFLMFGNEEAIEKAKSYEYEDFLEENDVCPSRAVIEKQVVKSKEMIEILPVSMKDEKMQLTEDYVVCEAGETVDEKKARILRFFGKRLKKKNLIVFDVAPTSTLLKTEKD</sequence>